<protein>
    <submittedName>
        <fullName evidence="3">DMT family transporter</fullName>
    </submittedName>
</protein>
<dbReference type="PANTHER" id="PTHR22911:SF137">
    <property type="entry name" value="SOLUTE CARRIER FAMILY 35 MEMBER G2-RELATED"/>
    <property type="match status" value="1"/>
</dbReference>
<proteinExistence type="predicted"/>
<feature type="transmembrane region" description="Helical" evidence="1">
    <location>
        <begin position="124"/>
        <end position="142"/>
    </location>
</feature>
<sequence>MSHYYGELAALLTAFFWTATAIAFESASKKVGSLSVNLLRLGVAFIFLSVYAWISRGIAFPVDAGKHQWIWLSLSGLVGFVLGDLFLFQAYVLIGSRISMLIMSLAPPLAAIIGWLALGETLTAKQTIAMIVVLGGIVMVVLERQSSDDNGNGRRMKFSYPIAGILLAFGGALGQAGGLVLSKYGMADYDVIPSVQIRVITGIIGFTVFFGITRRWSNLAAAIRNGKAMKRLLVGAFFGPFLGVSFSLLAVKYTSTGVASALMSIVPVLIIAPAVIIFKEKITLKEVIGAVVTVIGVGIFFL</sequence>
<feature type="transmembrane region" description="Helical" evidence="1">
    <location>
        <begin position="232"/>
        <end position="251"/>
    </location>
</feature>
<keyword evidence="1" id="KW-0812">Transmembrane</keyword>
<evidence type="ECO:0000313" key="3">
    <source>
        <dbReference type="EMBL" id="QKG78835.1"/>
    </source>
</evidence>
<feature type="transmembrane region" description="Helical" evidence="1">
    <location>
        <begin position="69"/>
        <end position="88"/>
    </location>
</feature>
<gene>
    <name evidence="3" type="ORF">FHG85_00645</name>
</gene>
<reference evidence="3 4" key="1">
    <citation type="submission" date="2019-07" db="EMBL/GenBank/DDBJ databases">
        <title>Thalassofilum flectens gen. nov., sp. nov., a novel moderate thermophilic anaerobe from a shallow sea hot spring in Kunashir Island (Russia), representing a new family in the order Bacteroidales, and proposal of Thalassofilacea fam. nov.</title>
        <authorList>
            <person name="Kochetkova T.V."/>
            <person name="Podosokorskaya O.A."/>
            <person name="Novikov A."/>
            <person name="Elcheninov A.G."/>
            <person name="Toshchakov S.V."/>
            <person name="Kublanov I.V."/>
        </authorList>
    </citation>
    <scope>NUCLEOTIDE SEQUENCE [LARGE SCALE GENOMIC DNA]</scope>
    <source>
        <strain evidence="3 4">38-H</strain>
    </source>
</reference>
<feature type="transmembrane region" description="Helical" evidence="1">
    <location>
        <begin position="6"/>
        <end position="24"/>
    </location>
</feature>
<dbReference type="Proteomes" id="UP000500961">
    <property type="component" value="Chromosome"/>
</dbReference>
<dbReference type="RefSeq" id="WP_173072350.1">
    <property type="nucleotide sequence ID" value="NZ_CP041345.1"/>
</dbReference>
<evidence type="ECO:0000256" key="1">
    <source>
        <dbReference type="SAM" id="Phobius"/>
    </source>
</evidence>
<dbReference type="EMBL" id="CP041345">
    <property type="protein sequence ID" value="QKG78835.1"/>
    <property type="molecule type" value="Genomic_DNA"/>
</dbReference>
<dbReference type="GO" id="GO:0016020">
    <property type="term" value="C:membrane"/>
    <property type="evidence" value="ECO:0007669"/>
    <property type="project" value="InterPro"/>
</dbReference>
<keyword evidence="1" id="KW-0472">Membrane</keyword>
<dbReference type="Pfam" id="PF00892">
    <property type="entry name" value="EamA"/>
    <property type="match status" value="2"/>
</dbReference>
<keyword evidence="1" id="KW-1133">Transmembrane helix</keyword>
<evidence type="ECO:0000259" key="2">
    <source>
        <dbReference type="Pfam" id="PF00892"/>
    </source>
</evidence>
<dbReference type="AlphaFoldDB" id="A0A7D3XJS4"/>
<dbReference type="InterPro" id="IPR037185">
    <property type="entry name" value="EmrE-like"/>
</dbReference>
<feature type="transmembrane region" description="Helical" evidence="1">
    <location>
        <begin position="162"/>
        <end position="181"/>
    </location>
</feature>
<feature type="transmembrane region" description="Helical" evidence="1">
    <location>
        <begin position="257"/>
        <end position="277"/>
    </location>
</feature>
<dbReference type="Gene3D" id="1.10.3730.20">
    <property type="match status" value="1"/>
</dbReference>
<evidence type="ECO:0000313" key="4">
    <source>
        <dbReference type="Proteomes" id="UP000500961"/>
    </source>
</evidence>
<feature type="transmembrane region" description="Helical" evidence="1">
    <location>
        <begin position="193"/>
        <end position="212"/>
    </location>
</feature>
<dbReference type="KEGG" id="ttz:FHG85_00645"/>
<feature type="transmembrane region" description="Helical" evidence="1">
    <location>
        <begin position="36"/>
        <end position="54"/>
    </location>
</feature>
<name>A0A7D3XJS4_9BACT</name>
<feature type="domain" description="EamA" evidence="2">
    <location>
        <begin position="6"/>
        <end position="141"/>
    </location>
</feature>
<feature type="domain" description="EamA" evidence="2">
    <location>
        <begin position="163"/>
        <end position="300"/>
    </location>
</feature>
<organism evidence="3 4">
    <name type="scientific">Tenuifilum thalassicum</name>
    <dbReference type="NCBI Taxonomy" id="2590900"/>
    <lineage>
        <taxon>Bacteria</taxon>
        <taxon>Pseudomonadati</taxon>
        <taxon>Bacteroidota</taxon>
        <taxon>Bacteroidia</taxon>
        <taxon>Bacteroidales</taxon>
        <taxon>Tenuifilaceae</taxon>
        <taxon>Tenuifilum</taxon>
    </lineage>
</organism>
<dbReference type="InterPro" id="IPR000620">
    <property type="entry name" value="EamA_dom"/>
</dbReference>
<dbReference type="PANTHER" id="PTHR22911">
    <property type="entry name" value="ACYL-MALONYL CONDENSING ENZYME-RELATED"/>
    <property type="match status" value="1"/>
</dbReference>
<accession>A0A7D3XJS4</accession>
<dbReference type="SUPFAM" id="SSF103481">
    <property type="entry name" value="Multidrug resistance efflux transporter EmrE"/>
    <property type="match status" value="2"/>
</dbReference>
<keyword evidence="4" id="KW-1185">Reference proteome</keyword>
<feature type="transmembrane region" description="Helical" evidence="1">
    <location>
        <begin position="100"/>
        <end position="118"/>
    </location>
</feature>